<dbReference type="RefSeq" id="WP_085248425.1">
    <property type="nucleotide sequence ID" value="NZ_NASK01000099.1"/>
</dbReference>
<dbReference type="Proteomes" id="UP000194968">
    <property type="component" value="Unassembled WGS sequence"/>
</dbReference>
<evidence type="ECO:0000256" key="1">
    <source>
        <dbReference type="SAM" id="SignalP"/>
    </source>
</evidence>
<reference evidence="2 3" key="1">
    <citation type="submission" date="2017-03" db="EMBL/GenBank/DDBJ databases">
        <title>Comparative genomics of honeybee gut symbionts reveal geographically distinct and subgroup specific antibiotic resistance.</title>
        <authorList>
            <person name="Ludvigsen J."/>
            <person name="Porcellato D."/>
            <person name="Labee-Lund T.M."/>
            <person name="Amdam G.V."/>
            <person name="Rudi K."/>
        </authorList>
    </citation>
    <scope>NUCLEOTIDE SEQUENCE [LARGE SCALE GENOMIC DNA]</scope>
    <source>
        <strain evidence="2 3">A-4-12</strain>
    </source>
</reference>
<evidence type="ECO:0000313" key="3">
    <source>
        <dbReference type="Proteomes" id="UP000194968"/>
    </source>
</evidence>
<keyword evidence="1" id="KW-0732">Signal</keyword>
<sequence length="65" mass="7252">MKHTKLYTIVATAFGGLLTFSPVTAVYSDLPSYEKDVCNMSSDWTNVGSYLYKGIASEHQKEKTK</sequence>
<dbReference type="OrthoDB" id="7064687at2"/>
<organism evidence="2 3">
    <name type="scientific">Gilliamella apis</name>
    <dbReference type="NCBI Taxonomy" id="1970738"/>
    <lineage>
        <taxon>Bacteria</taxon>
        <taxon>Pseudomonadati</taxon>
        <taxon>Pseudomonadota</taxon>
        <taxon>Gammaproteobacteria</taxon>
        <taxon>Orbales</taxon>
        <taxon>Orbaceae</taxon>
        <taxon>Gilliamella</taxon>
    </lineage>
</organism>
<comment type="caution">
    <text evidence="2">The sequence shown here is derived from an EMBL/GenBank/DDBJ whole genome shotgun (WGS) entry which is preliminary data.</text>
</comment>
<feature type="signal peptide" evidence="1">
    <location>
        <begin position="1"/>
        <end position="25"/>
    </location>
</feature>
<evidence type="ECO:0000313" key="2">
    <source>
        <dbReference type="EMBL" id="OTQ48943.1"/>
    </source>
</evidence>
<protein>
    <submittedName>
        <fullName evidence="2">Uncharacterized protein</fullName>
    </submittedName>
</protein>
<proteinExistence type="predicted"/>
<dbReference type="AlphaFoldDB" id="A0A242NTE3"/>
<gene>
    <name evidence="2" type="ORF">B6D06_08450</name>
</gene>
<name>A0A242NTE3_9GAMM</name>
<accession>A0A242NTE3</accession>
<dbReference type="EMBL" id="NASK01000099">
    <property type="protein sequence ID" value="OTQ48943.1"/>
    <property type="molecule type" value="Genomic_DNA"/>
</dbReference>
<feature type="chain" id="PRO_5011969710" evidence="1">
    <location>
        <begin position="26"/>
        <end position="65"/>
    </location>
</feature>